<evidence type="ECO:0000259" key="4">
    <source>
        <dbReference type="Pfam" id="PF00370"/>
    </source>
</evidence>
<dbReference type="GO" id="GO:0016301">
    <property type="term" value="F:kinase activity"/>
    <property type="evidence" value="ECO:0007669"/>
    <property type="project" value="UniProtKB-KW"/>
</dbReference>
<proteinExistence type="inferred from homology"/>
<evidence type="ECO:0000313" key="5">
    <source>
        <dbReference type="EMBL" id="MCI2284274.1"/>
    </source>
</evidence>
<name>A0ABS9X275_9GAMM</name>
<keyword evidence="2" id="KW-0808">Transferase</keyword>
<evidence type="ECO:0000256" key="1">
    <source>
        <dbReference type="ARBA" id="ARBA00009156"/>
    </source>
</evidence>
<evidence type="ECO:0000256" key="2">
    <source>
        <dbReference type="ARBA" id="ARBA00022679"/>
    </source>
</evidence>
<evidence type="ECO:0000313" key="6">
    <source>
        <dbReference type="Proteomes" id="UP001139646"/>
    </source>
</evidence>
<dbReference type="Pfam" id="PF00370">
    <property type="entry name" value="FGGY_N"/>
    <property type="match status" value="1"/>
</dbReference>
<dbReference type="EMBL" id="JAKKSL010000002">
    <property type="protein sequence ID" value="MCI2284274.1"/>
    <property type="molecule type" value="Genomic_DNA"/>
</dbReference>
<dbReference type="RefSeq" id="WP_242286718.1">
    <property type="nucleotide sequence ID" value="NZ_JAKKSL010000002.1"/>
</dbReference>
<dbReference type="InterPro" id="IPR050406">
    <property type="entry name" value="FGGY_Carb_Kinase"/>
</dbReference>
<dbReference type="InterPro" id="IPR043129">
    <property type="entry name" value="ATPase_NBD"/>
</dbReference>
<keyword evidence="3 5" id="KW-0418">Kinase</keyword>
<feature type="domain" description="Carbohydrate kinase FGGY N-terminal" evidence="4">
    <location>
        <begin position="17"/>
        <end position="268"/>
    </location>
</feature>
<dbReference type="SUPFAM" id="SSF53067">
    <property type="entry name" value="Actin-like ATPase domain"/>
    <property type="match status" value="1"/>
</dbReference>
<dbReference type="PANTHER" id="PTHR43095:SF5">
    <property type="entry name" value="XYLULOSE KINASE"/>
    <property type="match status" value="1"/>
</dbReference>
<dbReference type="Gene3D" id="3.30.420.40">
    <property type="match status" value="2"/>
</dbReference>
<dbReference type="InterPro" id="IPR018484">
    <property type="entry name" value="FGGY_N"/>
</dbReference>
<dbReference type="PANTHER" id="PTHR43095">
    <property type="entry name" value="SUGAR KINASE"/>
    <property type="match status" value="1"/>
</dbReference>
<sequence length="385" mass="43745">MKSCQSSHKEINAKAQYILALDNGTQSIRALLFDLKGQLVAKSKVDIVAYFSKHPGWAEQEPDYYWQMLTKACQQLWPELALLNIDKSQIKAASLTCQRATMVNVDKEGKPLRPAFVWLDQREQLKLDKMSWYWRFLFTLAGEKQTIDYFRSQSEANWIKHQQPDIWAKTYKFMLLSGFHSFKLTGNYVDSISSQVGYLPFDFKHHCWAKPLDWRWQALPITKTMLPTLIPCGDVLGKISAQAAIDTGIPQGTPLISAGSDKACEVLGSGCLTPLTGSLSYGTTATYNTTNTRYIEAIRHLPAYPAAIPNTYNTELIVQRGYWMVSWFKREFGLKEQQIADEQGIIVESLFDELLKEVPVALWDLSYNPTGTLESEHLAQKLKAL</sequence>
<keyword evidence="6" id="KW-1185">Reference proteome</keyword>
<accession>A0ABS9X275</accession>
<organism evidence="5 6">
    <name type="scientific">Colwellia maritima</name>
    <dbReference type="NCBI Taxonomy" id="2912588"/>
    <lineage>
        <taxon>Bacteria</taxon>
        <taxon>Pseudomonadati</taxon>
        <taxon>Pseudomonadota</taxon>
        <taxon>Gammaproteobacteria</taxon>
        <taxon>Alteromonadales</taxon>
        <taxon>Colwelliaceae</taxon>
        <taxon>Colwellia</taxon>
    </lineage>
</organism>
<gene>
    <name evidence="5" type="ORF">L3081_13880</name>
</gene>
<comment type="similarity">
    <text evidence="1">Belongs to the FGGY kinase family.</text>
</comment>
<comment type="caution">
    <text evidence="5">The sequence shown here is derived from an EMBL/GenBank/DDBJ whole genome shotgun (WGS) entry which is preliminary data.</text>
</comment>
<evidence type="ECO:0000256" key="3">
    <source>
        <dbReference type="ARBA" id="ARBA00022777"/>
    </source>
</evidence>
<protein>
    <submittedName>
        <fullName evidence="5">FGGY-family carbohydrate kinase</fullName>
    </submittedName>
</protein>
<dbReference type="Proteomes" id="UP001139646">
    <property type="component" value="Unassembled WGS sequence"/>
</dbReference>
<reference evidence="5" key="1">
    <citation type="submission" date="2022-01" db="EMBL/GenBank/DDBJ databases">
        <title>Colwellia maritima, isolated from seawater.</title>
        <authorList>
            <person name="Kristyanto S."/>
            <person name="Jung J."/>
            <person name="Jeon C.O."/>
        </authorList>
    </citation>
    <scope>NUCLEOTIDE SEQUENCE</scope>
    <source>
        <strain evidence="5">MSW7</strain>
    </source>
</reference>